<evidence type="ECO:0000256" key="1">
    <source>
        <dbReference type="ARBA" id="ARBA00022614"/>
    </source>
</evidence>
<dbReference type="Proteomes" id="UP001341840">
    <property type="component" value="Unassembled WGS sequence"/>
</dbReference>
<accession>A0ABU6T6S9</accession>
<feature type="domain" description="R13L1/DRL21-like LRR repeat region" evidence="6">
    <location>
        <begin position="490"/>
        <end position="615"/>
    </location>
</feature>
<dbReference type="SUPFAM" id="SSF52047">
    <property type="entry name" value="RNI-like"/>
    <property type="match status" value="1"/>
</dbReference>
<dbReference type="Pfam" id="PF25019">
    <property type="entry name" value="LRR_R13L1-DRL21"/>
    <property type="match status" value="1"/>
</dbReference>
<dbReference type="Pfam" id="PF00931">
    <property type="entry name" value="NB-ARC"/>
    <property type="match status" value="1"/>
</dbReference>
<gene>
    <name evidence="7" type="ORF">PIB30_015399</name>
</gene>
<keyword evidence="3" id="KW-0611">Plant defense</keyword>
<feature type="domain" description="Disease resistance R13L4/SHOC-2-like LRR" evidence="5">
    <location>
        <begin position="742"/>
        <end position="863"/>
    </location>
</feature>
<protein>
    <recommendedName>
        <fullName evidence="9">NB-ARC domain-containing protein</fullName>
    </recommendedName>
</protein>
<proteinExistence type="predicted"/>
<dbReference type="InterPro" id="IPR027417">
    <property type="entry name" value="P-loop_NTPase"/>
</dbReference>
<evidence type="ECO:0000313" key="8">
    <source>
        <dbReference type="Proteomes" id="UP001341840"/>
    </source>
</evidence>
<dbReference type="PRINTS" id="PR00364">
    <property type="entry name" value="DISEASERSIST"/>
</dbReference>
<comment type="caution">
    <text evidence="7">The sequence shown here is derived from an EMBL/GenBank/DDBJ whole genome shotgun (WGS) entry which is preliminary data.</text>
</comment>
<dbReference type="PANTHER" id="PTHR36766:SF42">
    <property type="entry name" value="NB-ARC DOMAIN DISEASE RESISTANCE PROTEIN"/>
    <property type="match status" value="1"/>
</dbReference>
<evidence type="ECO:0000256" key="2">
    <source>
        <dbReference type="ARBA" id="ARBA00022737"/>
    </source>
</evidence>
<organism evidence="7 8">
    <name type="scientific">Stylosanthes scabra</name>
    <dbReference type="NCBI Taxonomy" id="79078"/>
    <lineage>
        <taxon>Eukaryota</taxon>
        <taxon>Viridiplantae</taxon>
        <taxon>Streptophyta</taxon>
        <taxon>Embryophyta</taxon>
        <taxon>Tracheophyta</taxon>
        <taxon>Spermatophyta</taxon>
        <taxon>Magnoliopsida</taxon>
        <taxon>eudicotyledons</taxon>
        <taxon>Gunneridae</taxon>
        <taxon>Pentapetalae</taxon>
        <taxon>rosids</taxon>
        <taxon>fabids</taxon>
        <taxon>Fabales</taxon>
        <taxon>Fabaceae</taxon>
        <taxon>Papilionoideae</taxon>
        <taxon>50 kb inversion clade</taxon>
        <taxon>dalbergioids sensu lato</taxon>
        <taxon>Dalbergieae</taxon>
        <taxon>Pterocarpus clade</taxon>
        <taxon>Stylosanthes</taxon>
    </lineage>
</organism>
<dbReference type="InterPro" id="IPR055414">
    <property type="entry name" value="LRR_R13L4/SHOC2-like"/>
</dbReference>
<keyword evidence="8" id="KW-1185">Reference proteome</keyword>
<dbReference type="Gene3D" id="3.40.50.300">
    <property type="entry name" value="P-loop containing nucleotide triphosphate hydrolases"/>
    <property type="match status" value="1"/>
</dbReference>
<dbReference type="Pfam" id="PF23598">
    <property type="entry name" value="LRR_14"/>
    <property type="match status" value="1"/>
</dbReference>
<dbReference type="EMBL" id="JASCZI010090663">
    <property type="protein sequence ID" value="MED6144391.1"/>
    <property type="molecule type" value="Genomic_DNA"/>
</dbReference>
<dbReference type="SUPFAM" id="SSF52540">
    <property type="entry name" value="P-loop containing nucleoside triphosphate hydrolases"/>
    <property type="match status" value="1"/>
</dbReference>
<dbReference type="PANTHER" id="PTHR36766">
    <property type="entry name" value="PLANT BROAD-SPECTRUM MILDEW RESISTANCE PROTEIN RPW8"/>
    <property type="match status" value="1"/>
</dbReference>
<keyword evidence="1" id="KW-0433">Leucine-rich repeat</keyword>
<name>A0ABU6T6S9_9FABA</name>
<dbReference type="InterPro" id="IPR002182">
    <property type="entry name" value="NB-ARC"/>
</dbReference>
<dbReference type="InterPro" id="IPR056789">
    <property type="entry name" value="LRR_R13L1-DRL21"/>
</dbReference>
<feature type="domain" description="NB-ARC" evidence="4">
    <location>
        <begin position="219"/>
        <end position="302"/>
    </location>
</feature>
<evidence type="ECO:0000259" key="4">
    <source>
        <dbReference type="Pfam" id="PF00931"/>
    </source>
</evidence>
<sequence>MFNSPFFLVFRQLFRRLLPTLHTPKCSSLRDDSNGLNRFSNRRRTRPNSPPEVSVFIIILFHFQILQQPSDHLQSKHQIAPRHRSSTPLQNFQQPSNFILQINGYDPTTHHVDPCLPRTNPTRTSSEPIRSGSIPAQHQYISDFDPNRFGPVSDQTDPVGCPVHPEPTQTDPWNNPTRGLPNLVVPNRPEVLPGLSFYLPNPSIVESSTGANPNLSTLEAMQNKVQQVLVGKRYLLVLDDVWDNVKLEDLKSVLQCSITKGVSILVTTRDPRVASIMGTCSPQDLQPLSEDDNWSLFSHCAFGPNKEQPAKMVEIGMEIMRRCSGSPLAAKVLGSLLRNEKEEKQWLNVLETIITAMLFFLRSLINLRPFYGHNVGGLPPFNSLRALRTSSSQLSALKSLTHLRYLNLLRSDITTLPECISRLQKLQILKLEECEYLSCLPKQLPQLKDLRHLLIDGCPSLVEMPPNIGELKCLKTLNLFIVEKKAGYGLSELRDLQLGGKLHIKGLENVVNEGDARDANLSAKKNLQNLYLSWDSSNSTCAANSERLLEGLEPPCNLKSFGIKGYSGVCLPSWMKNTSIFSSLVMVILYDCKNCEHLPSLGKLPHLTILFVSEMKDLKYIDDDSYNGVDEKAFKSLKELCLSELPNLEGMLRDERVEMLPLVSKLEVSCVPKIKLPLLPSLEKIWLYGRGSGCDFDSGGMASIPDSIVLNMRHIKHLHISGFRKLKALPHELSSLSSLQELKLSLCDELESFSENVMQGLCSLRSLEIGSCKKLKSLSEGVGNLTCLESLCITECPKLVSLPSSMNKLVSLRDTHIISSGTLPEGLQHVPSLQTLVVDELNSIPEWLGDLTSLRKLVLSCEGLRSLPSS</sequence>
<evidence type="ECO:0000259" key="5">
    <source>
        <dbReference type="Pfam" id="PF23598"/>
    </source>
</evidence>
<keyword evidence="2" id="KW-0677">Repeat</keyword>
<evidence type="ECO:0000259" key="6">
    <source>
        <dbReference type="Pfam" id="PF25019"/>
    </source>
</evidence>
<dbReference type="SUPFAM" id="SSF52058">
    <property type="entry name" value="L domain-like"/>
    <property type="match status" value="1"/>
</dbReference>
<reference evidence="7 8" key="1">
    <citation type="journal article" date="2023" name="Plants (Basel)">
        <title>Bridging the Gap: Combining Genomics and Transcriptomics Approaches to Understand Stylosanthes scabra, an Orphan Legume from the Brazilian Caatinga.</title>
        <authorList>
            <person name="Ferreira-Neto J.R.C."/>
            <person name="da Silva M.D."/>
            <person name="Binneck E."/>
            <person name="de Melo N.F."/>
            <person name="da Silva R.H."/>
            <person name="de Melo A.L.T.M."/>
            <person name="Pandolfi V."/>
            <person name="Bustamante F.O."/>
            <person name="Brasileiro-Vidal A.C."/>
            <person name="Benko-Iseppon A.M."/>
        </authorList>
    </citation>
    <scope>NUCLEOTIDE SEQUENCE [LARGE SCALE GENOMIC DNA]</scope>
    <source>
        <tissue evidence="7">Leaves</tissue>
    </source>
</reference>
<evidence type="ECO:0000256" key="3">
    <source>
        <dbReference type="ARBA" id="ARBA00022821"/>
    </source>
</evidence>
<evidence type="ECO:0000313" key="7">
    <source>
        <dbReference type="EMBL" id="MED6144391.1"/>
    </source>
</evidence>
<dbReference type="InterPro" id="IPR032675">
    <property type="entry name" value="LRR_dom_sf"/>
</dbReference>
<dbReference type="Gene3D" id="3.80.10.10">
    <property type="entry name" value="Ribonuclease Inhibitor"/>
    <property type="match status" value="3"/>
</dbReference>
<evidence type="ECO:0008006" key="9">
    <source>
        <dbReference type="Google" id="ProtNLM"/>
    </source>
</evidence>